<proteinExistence type="predicted"/>
<organism evidence="1 2">
    <name type="scientific">Trifolium medium</name>
    <dbReference type="NCBI Taxonomy" id="97028"/>
    <lineage>
        <taxon>Eukaryota</taxon>
        <taxon>Viridiplantae</taxon>
        <taxon>Streptophyta</taxon>
        <taxon>Embryophyta</taxon>
        <taxon>Tracheophyta</taxon>
        <taxon>Spermatophyta</taxon>
        <taxon>Magnoliopsida</taxon>
        <taxon>eudicotyledons</taxon>
        <taxon>Gunneridae</taxon>
        <taxon>Pentapetalae</taxon>
        <taxon>rosids</taxon>
        <taxon>fabids</taxon>
        <taxon>Fabales</taxon>
        <taxon>Fabaceae</taxon>
        <taxon>Papilionoideae</taxon>
        <taxon>50 kb inversion clade</taxon>
        <taxon>NPAAA clade</taxon>
        <taxon>Hologalegina</taxon>
        <taxon>IRL clade</taxon>
        <taxon>Trifolieae</taxon>
        <taxon>Trifolium</taxon>
    </lineage>
</organism>
<sequence>RRLATAGDILATTLARRQMATSTQNRAFVAV</sequence>
<feature type="non-terminal residue" evidence="1">
    <location>
        <position position="1"/>
    </location>
</feature>
<evidence type="ECO:0000313" key="1">
    <source>
        <dbReference type="EMBL" id="MCI65231.1"/>
    </source>
</evidence>
<protein>
    <submittedName>
        <fullName evidence="1">Uncharacterized protein</fullName>
    </submittedName>
</protein>
<dbReference type="EMBL" id="LXQA010672052">
    <property type="protein sequence ID" value="MCI65231.1"/>
    <property type="molecule type" value="Genomic_DNA"/>
</dbReference>
<evidence type="ECO:0000313" key="2">
    <source>
        <dbReference type="Proteomes" id="UP000265520"/>
    </source>
</evidence>
<dbReference type="Proteomes" id="UP000265520">
    <property type="component" value="Unassembled WGS sequence"/>
</dbReference>
<reference evidence="1 2" key="1">
    <citation type="journal article" date="2018" name="Front. Plant Sci.">
        <title>Red Clover (Trifolium pratense) and Zigzag Clover (T. medium) - A Picture of Genomic Similarities and Differences.</title>
        <authorList>
            <person name="Dluhosova J."/>
            <person name="Istvanek J."/>
            <person name="Nedelnik J."/>
            <person name="Repkova J."/>
        </authorList>
    </citation>
    <scope>NUCLEOTIDE SEQUENCE [LARGE SCALE GENOMIC DNA]</scope>
    <source>
        <strain evidence="2">cv. 10/8</strain>
        <tissue evidence="1">Leaf</tissue>
    </source>
</reference>
<name>A0A392TVN6_9FABA</name>
<comment type="caution">
    <text evidence="1">The sequence shown here is derived from an EMBL/GenBank/DDBJ whole genome shotgun (WGS) entry which is preliminary data.</text>
</comment>
<accession>A0A392TVN6</accession>
<keyword evidence="2" id="KW-1185">Reference proteome</keyword>
<dbReference type="AlphaFoldDB" id="A0A392TVN6"/>